<gene>
    <name evidence="3" type="ORF">M427DRAFT_32314</name>
</gene>
<feature type="region of interest" description="Disordered" evidence="1">
    <location>
        <begin position="41"/>
        <end position="66"/>
    </location>
</feature>
<keyword evidence="4" id="KW-1185">Reference proteome</keyword>
<proteinExistence type="predicted"/>
<keyword evidence="2" id="KW-0732">Signal</keyword>
<organism evidence="3 4">
    <name type="scientific">Gonapodya prolifera (strain JEL478)</name>
    <name type="common">Monoblepharis prolifera</name>
    <dbReference type="NCBI Taxonomy" id="1344416"/>
    <lineage>
        <taxon>Eukaryota</taxon>
        <taxon>Fungi</taxon>
        <taxon>Fungi incertae sedis</taxon>
        <taxon>Chytridiomycota</taxon>
        <taxon>Chytridiomycota incertae sedis</taxon>
        <taxon>Monoblepharidomycetes</taxon>
        <taxon>Monoblepharidales</taxon>
        <taxon>Gonapodyaceae</taxon>
        <taxon>Gonapodya</taxon>
    </lineage>
</organism>
<evidence type="ECO:0000313" key="4">
    <source>
        <dbReference type="Proteomes" id="UP000070544"/>
    </source>
</evidence>
<protein>
    <submittedName>
        <fullName evidence="3">Uncharacterized protein</fullName>
    </submittedName>
</protein>
<name>A0A139AGR4_GONPJ</name>
<dbReference type="AlphaFoldDB" id="A0A139AGR4"/>
<dbReference type="Proteomes" id="UP000070544">
    <property type="component" value="Unassembled WGS sequence"/>
</dbReference>
<evidence type="ECO:0000256" key="2">
    <source>
        <dbReference type="SAM" id="SignalP"/>
    </source>
</evidence>
<evidence type="ECO:0000313" key="3">
    <source>
        <dbReference type="EMBL" id="KXS15635.1"/>
    </source>
</evidence>
<feature type="chain" id="PRO_5007296184" evidence="2">
    <location>
        <begin position="32"/>
        <end position="66"/>
    </location>
</feature>
<feature type="signal peptide" evidence="2">
    <location>
        <begin position="1"/>
        <end position="31"/>
    </location>
</feature>
<feature type="compositionally biased region" description="Gly residues" evidence="1">
    <location>
        <begin position="48"/>
        <end position="58"/>
    </location>
</feature>
<accession>A0A139AGR4</accession>
<dbReference type="EMBL" id="KQ965761">
    <property type="protein sequence ID" value="KXS15635.1"/>
    <property type="molecule type" value="Genomic_DNA"/>
</dbReference>
<reference evidence="3 4" key="1">
    <citation type="journal article" date="2015" name="Genome Biol. Evol.">
        <title>Phylogenomic analyses indicate that early fungi evolved digesting cell walls of algal ancestors of land plants.</title>
        <authorList>
            <person name="Chang Y."/>
            <person name="Wang S."/>
            <person name="Sekimoto S."/>
            <person name="Aerts A.L."/>
            <person name="Choi C."/>
            <person name="Clum A."/>
            <person name="LaButti K.M."/>
            <person name="Lindquist E.A."/>
            <person name="Yee Ngan C."/>
            <person name="Ohm R.A."/>
            <person name="Salamov A.A."/>
            <person name="Grigoriev I.V."/>
            <person name="Spatafora J.W."/>
            <person name="Berbee M.L."/>
        </authorList>
    </citation>
    <scope>NUCLEOTIDE SEQUENCE [LARGE SCALE GENOMIC DNA]</scope>
    <source>
        <strain evidence="3 4">JEL478</strain>
    </source>
</reference>
<evidence type="ECO:0000256" key="1">
    <source>
        <dbReference type="SAM" id="MobiDB-lite"/>
    </source>
</evidence>
<sequence>MARVHAMKEGAALVLIFAILMVFVFASIATAAPLSAPALEARDKDHYGGGPPQWGNPGGWQAPGHP</sequence>